<accession>A0ABW5TED6</accession>
<keyword evidence="1" id="KW-0732">Signal</keyword>
<feature type="domain" description="Sulfatase N-terminal" evidence="2">
    <location>
        <begin position="195"/>
        <end position="256"/>
    </location>
</feature>
<keyword evidence="4" id="KW-1185">Reference proteome</keyword>
<evidence type="ECO:0000259" key="2">
    <source>
        <dbReference type="Pfam" id="PF00884"/>
    </source>
</evidence>
<name>A0ABW5TED6_9FLAO</name>
<feature type="chain" id="PRO_5045812298" evidence="1">
    <location>
        <begin position="22"/>
        <end position="356"/>
    </location>
</feature>
<feature type="signal peptide" evidence="1">
    <location>
        <begin position="1"/>
        <end position="21"/>
    </location>
</feature>
<dbReference type="RefSeq" id="WP_380293762.1">
    <property type="nucleotide sequence ID" value="NZ_JBHULY010000039.1"/>
</dbReference>
<dbReference type="Proteomes" id="UP001597476">
    <property type="component" value="Unassembled WGS sequence"/>
</dbReference>
<evidence type="ECO:0000313" key="3">
    <source>
        <dbReference type="EMBL" id="MFD2727672.1"/>
    </source>
</evidence>
<dbReference type="SUPFAM" id="SSF53649">
    <property type="entry name" value="Alkaline phosphatase-like"/>
    <property type="match status" value="1"/>
</dbReference>
<evidence type="ECO:0000256" key="1">
    <source>
        <dbReference type="SAM" id="SignalP"/>
    </source>
</evidence>
<gene>
    <name evidence="3" type="ORF">ACFSR8_15720</name>
</gene>
<protein>
    <submittedName>
        <fullName evidence="3">Sulfatase-like hydrolase/transferase</fullName>
    </submittedName>
</protein>
<dbReference type="InterPro" id="IPR000917">
    <property type="entry name" value="Sulfatase_N"/>
</dbReference>
<proteinExistence type="predicted"/>
<reference evidence="4" key="1">
    <citation type="journal article" date="2019" name="Int. J. Syst. Evol. Microbiol.">
        <title>The Global Catalogue of Microorganisms (GCM) 10K type strain sequencing project: providing services to taxonomists for standard genome sequencing and annotation.</title>
        <authorList>
            <consortium name="The Broad Institute Genomics Platform"/>
            <consortium name="The Broad Institute Genome Sequencing Center for Infectious Disease"/>
            <person name="Wu L."/>
            <person name="Ma J."/>
        </authorList>
    </citation>
    <scope>NUCLEOTIDE SEQUENCE [LARGE SCALE GENOMIC DNA]</scope>
    <source>
        <strain evidence="4">KCTC 42398</strain>
    </source>
</reference>
<evidence type="ECO:0000313" key="4">
    <source>
        <dbReference type="Proteomes" id="UP001597476"/>
    </source>
</evidence>
<comment type="caution">
    <text evidence="3">The sequence shown here is derived from an EMBL/GenBank/DDBJ whole genome shotgun (WGS) entry which is preliminary data.</text>
</comment>
<dbReference type="PROSITE" id="PS51257">
    <property type="entry name" value="PROKAR_LIPOPROTEIN"/>
    <property type="match status" value="1"/>
</dbReference>
<dbReference type="InterPro" id="IPR017850">
    <property type="entry name" value="Alkaline_phosphatase_core_sf"/>
</dbReference>
<dbReference type="EMBL" id="JBHULY010000039">
    <property type="protein sequence ID" value="MFD2727672.1"/>
    <property type="molecule type" value="Genomic_DNA"/>
</dbReference>
<sequence>MKIVSTSILALLLLVSCIELKQNKPLDTTYSKKLVNKQPLVVQFIIDGLMKDAVETAIDAGAEHLKYFAENGVVVEEAYSNSPVGRVKLPDGSEPWRGASPPNIGMHTGTHVFETQHLDDIFLSARRKGIKSVYVGGHTLYDVFTTADTHYAEIMPDQKVVELGIKHIKEDGARLVRLHLQEIRSSWKGPEGKTNPDSKYIMAILNVDEQLGRLVDFLKNEGLWENSFFIISADHGMGILKKSNHLSEQLSSWQIYMNFYGPGIKKGATIPYAESPDVAIMTNHFMGLPALKGYTSKVDYLKQSSTTGTFLKNIFDGNPESLDHPKWIKTYLDENAGSPPNDYLHYREAMLSFINN</sequence>
<dbReference type="Pfam" id="PF00884">
    <property type="entry name" value="Sulfatase"/>
    <property type="match status" value="1"/>
</dbReference>
<organism evidence="3 4">
    <name type="scientific">Hyunsoonleella rubra</name>
    <dbReference type="NCBI Taxonomy" id="1737062"/>
    <lineage>
        <taxon>Bacteria</taxon>
        <taxon>Pseudomonadati</taxon>
        <taxon>Bacteroidota</taxon>
        <taxon>Flavobacteriia</taxon>
        <taxon>Flavobacteriales</taxon>
        <taxon>Flavobacteriaceae</taxon>
    </lineage>
</organism>
<dbReference type="Gene3D" id="3.40.720.10">
    <property type="entry name" value="Alkaline Phosphatase, subunit A"/>
    <property type="match status" value="1"/>
</dbReference>